<evidence type="ECO:0000313" key="3">
    <source>
        <dbReference type="EMBL" id="KAF9730373.1"/>
    </source>
</evidence>
<sequence length="380" mass="43330">MRLFGILLVLAPGCLSRSYPQVARVVPVEPRLPLERRQHNLTLSGQSGAHLDRRVLFPDDHPLLEAVAQGCSLIGMMATQDEVAARFIRPAHTYKTAASPWTDWNSLHDWGYDLDDDFADEFYIADLRIHLDVVMHDLGLPRLEVVGKGGSAEPRAWDHNRVTTHNGIEYRVTGAWYHFLMDVEHGLILATVTYGPEHEGIAQNPPVTVLPKLKNLFDILYLDYEHLAIQHNVPVNRLKYYIVENVRNPTTRAAVNFALKFEITEWECFELTTLHRHTWENRHVFYPDDEGYKALISSPSGRSAALILATHKTAFGERRMIESVTFFCQNGDEGNYDLLFTVKDHDEEEDDSDWEDEETEDPGNPDFSVSPWPEATAAVR</sequence>
<evidence type="ECO:0000313" key="4">
    <source>
        <dbReference type="Proteomes" id="UP000756921"/>
    </source>
</evidence>
<feature type="region of interest" description="Disordered" evidence="1">
    <location>
        <begin position="345"/>
        <end position="380"/>
    </location>
</feature>
<evidence type="ECO:0000256" key="1">
    <source>
        <dbReference type="SAM" id="MobiDB-lite"/>
    </source>
</evidence>
<comment type="caution">
    <text evidence="3">The sequence shown here is derived from an EMBL/GenBank/DDBJ whole genome shotgun (WGS) entry which is preliminary data.</text>
</comment>
<keyword evidence="2" id="KW-0732">Signal</keyword>
<dbReference type="Proteomes" id="UP000756921">
    <property type="component" value="Unassembled WGS sequence"/>
</dbReference>
<proteinExistence type="predicted"/>
<dbReference type="OrthoDB" id="5337308at2759"/>
<evidence type="ECO:0000256" key="2">
    <source>
        <dbReference type="SAM" id="SignalP"/>
    </source>
</evidence>
<keyword evidence="4" id="KW-1185">Reference proteome</keyword>
<feature type="compositionally biased region" description="Acidic residues" evidence="1">
    <location>
        <begin position="346"/>
        <end position="363"/>
    </location>
</feature>
<reference evidence="3" key="1">
    <citation type="journal article" date="2020" name="Mol. Plant Microbe Interact.">
        <title>Genome Sequence of the Biocontrol Agent Coniothyrium minitans strain Conio (IMI 134523).</title>
        <authorList>
            <person name="Patel D."/>
            <person name="Shittu T.A."/>
            <person name="Baroncelli R."/>
            <person name="Muthumeenakshi S."/>
            <person name="Osborne T.H."/>
            <person name="Janganan T.K."/>
            <person name="Sreenivasaprasad S."/>
        </authorList>
    </citation>
    <scope>NUCLEOTIDE SEQUENCE</scope>
    <source>
        <strain evidence="3">Conio</strain>
    </source>
</reference>
<feature type="chain" id="PRO_5040508389" evidence="2">
    <location>
        <begin position="17"/>
        <end position="380"/>
    </location>
</feature>
<accession>A0A9P6KKE0</accession>
<dbReference type="AlphaFoldDB" id="A0A9P6KKE0"/>
<gene>
    <name evidence="3" type="ORF">PMIN01_11242</name>
</gene>
<protein>
    <submittedName>
        <fullName evidence="3">Uncharacterized protein</fullName>
    </submittedName>
</protein>
<dbReference type="EMBL" id="WJXW01000014">
    <property type="protein sequence ID" value="KAF9730373.1"/>
    <property type="molecule type" value="Genomic_DNA"/>
</dbReference>
<organism evidence="3 4">
    <name type="scientific">Paraphaeosphaeria minitans</name>
    <dbReference type="NCBI Taxonomy" id="565426"/>
    <lineage>
        <taxon>Eukaryota</taxon>
        <taxon>Fungi</taxon>
        <taxon>Dikarya</taxon>
        <taxon>Ascomycota</taxon>
        <taxon>Pezizomycotina</taxon>
        <taxon>Dothideomycetes</taxon>
        <taxon>Pleosporomycetidae</taxon>
        <taxon>Pleosporales</taxon>
        <taxon>Massarineae</taxon>
        <taxon>Didymosphaeriaceae</taxon>
        <taxon>Paraphaeosphaeria</taxon>
    </lineage>
</organism>
<name>A0A9P6KKE0_9PLEO</name>
<feature type="signal peptide" evidence="2">
    <location>
        <begin position="1"/>
        <end position="16"/>
    </location>
</feature>